<dbReference type="Proteomes" id="UP000198406">
    <property type="component" value="Unassembled WGS sequence"/>
</dbReference>
<dbReference type="GO" id="GO:0005524">
    <property type="term" value="F:ATP binding"/>
    <property type="evidence" value="ECO:0007669"/>
    <property type="project" value="InterPro"/>
</dbReference>
<evidence type="ECO:0000256" key="1">
    <source>
        <dbReference type="SAM" id="MobiDB-lite"/>
    </source>
</evidence>
<dbReference type="GO" id="GO:0003824">
    <property type="term" value="F:catalytic activity"/>
    <property type="evidence" value="ECO:0007669"/>
    <property type="project" value="InterPro"/>
</dbReference>
<name>A0A1Z5KKA5_FISSO</name>
<dbReference type="Gene3D" id="1.10.10.10">
    <property type="entry name" value="Winged helix-like DNA-binding domain superfamily/Winged helix DNA-binding domain"/>
    <property type="match status" value="1"/>
</dbReference>
<proteinExistence type="predicted"/>
<feature type="region of interest" description="Disordered" evidence="1">
    <location>
        <begin position="1"/>
        <end position="23"/>
    </location>
</feature>
<dbReference type="InterPro" id="IPR013049">
    <property type="entry name" value="Spo11/TopoVI_A_N"/>
</dbReference>
<dbReference type="GO" id="GO:0006259">
    <property type="term" value="P:DNA metabolic process"/>
    <property type="evidence" value="ECO:0007669"/>
    <property type="project" value="InterPro"/>
</dbReference>
<dbReference type="InterPro" id="IPR036388">
    <property type="entry name" value="WH-like_DNA-bd_sf"/>
</dbReference>
<evidence type="ECO:0000313" key="3">
    <source>
        <dbReference type="EMBL" id="GAX26750.1"/>
    </source>
</evidence>
<dbReference type="EMBL" id="BDSP01000251">
    <property type="protein sequence ID" value="GAX26750.1"/>
    <property type="molecule type" value="Genomic_DNA"/>
</dbReference>
<dbReference type="InParanoid" id="A0A1Z5KKA5"/>
<dbReference type="OrthoDB" id="43781at2759"/>
<dbReference type="SUPFAM" id="SSF56726">
    <property type="entry name" value="DNA topoisomerase IV, alpha subunit"/>
    <property type="match status" value="1"/>
</dbReference>
<protein>
    <recommendedName>
        <fullName evidence="2">Spo11/DNA topoisomerase VI subunit A N-terminal domain-containing protein</fullName>
    </recommendedName>
</protein>
<dbReference type="GO" id="GO:0005694">
    <property type="term" value="C:chromosome"/>
    <property type="evidence" value="ECO:0007669"/>
    <property type="project" value="InterPro"/>
</dbReference>
<comment type="caution">
    <text evidence="3">The sequence shown here is derived from an EMBL/GenBank/DDBJ whole genome shotgun (WGS) entry which is preliminary data.</text>
</comment>
<dbReference type="GO" id="GO:0003677">
    <property type="term" value="F:DNA binding"/>
    <property type="evidence" value="ECO:0007669"/>
    <property type="project" value="InterPro"/>
</dbReference>
<dbReference type="AlphaFoldDB" id="A0A1Z5KKA5"/>
<evidence type="ECO:0000313" key="4">
    <source>
        <dbReference type="Proteomes" id="UP000198406"/>
    </source>
</evidence>
<organism evidence="3 4">
    <name type="scientific">Fistulifera solaris</name>
    <name type="common">Oleaginous diatom</name>
    <dbReference type="NCBI Taxonomy" id="1519565"/>
    <lineage>
        <taxon>Eukaryota</taxon>
        <taxon>Sar</taxon>
        <taxon>Stramenopiles</taxon>
        <taxon>Ochrophyta</taxon>
        <taxon>Bacillariophyta</taxon>
        <taxon>Bacillariophyceae</taxon>
        <taxon>Bacillariophycidae</taxon>
        <taxon>Naviculales</taxon>
        <taxon>Naviculaceae</taxon>
        <taxon>Fistulifera</taxon>
    </lineage>
</organism>
<sequence length="110" mass="12621">MANEVDDASLNDNHEEELEEDVTPETVISRIESLIHDIVNQLDENRLPALEGNGIAKAFGQWNQCRSFTNIVLVLSYCHALLLANRTTTTREVYYFYVTHFRSHKVSLEP</sequence>
<dbReference type="InterPro" id="IPR036078">
    <property type="entry name" value="Spo11/TopoVI_A_sf"/>
</dbReference>
<accession>A0A1Z5KKA5</accession>
<reference evidence="3 4" key="1">
    <citation type="journal article" date="2015" name="Plant Cell">
        <title>Oil accumulation by the oleaginous diatom Fistulifera solaris as revealed by the genome and transcriptome.</title>
        <authorList>
            <person name="Tanaka T."/>
            <person name="Maeda Y."/>
            <person name="Veluchamy A."/>
            <person name="Tanaka M."/>
            <person name="Abida H."/>
            <person name="Marechal E."/>
            <person name="Bowler C."/>
            <person name="Muto M."/>
            <person name="Sunaga Y."/>
            <person name="Tanaka M."/>
            <person name="Yoshino T."/>
            <person name="Taniguchi T."/>
            <person name="Fukuda Y."/>
            <person name="Nemoto M."/>
            <person name="Matsumoto M."/>
            <person name="Wong P.S."/>
            <person name="Aburatani S."/>
            <person name="Fujibuchi W."/>
        </authorList>
    </citation>
    <scope>NUCLEOTIDE SEQUENCE [LARGE SCALE GENOMIC DNA]</scope>
    <source>
        <strain evidence="3 4">JPCC DA0580</strain>
    </source>
</reference>
<evidence type="ECO:0000259" key="2">
    <source>
        <dbReference type="Pfam" id="PF04406"/>
    </source>
</evidence>
<dbReference type="Pfam" id="PF04406">
    <property type="entry name" value="TP6A_N"/>
    <property type="match status" value="1"/>
</dbReference>
<gene>
    <name evidence="3" type="ORF">FisN_2Hh300</name>
</gene>
<feature type="domain" description="Spo11/DNA topoisomerase VI subunit A N-terminal" evidence="2">
    <location>
        <begin position="66"/>
        <end position="106"/>
    </location>
</feature>
<keyword evidence="4" id="KW-1185">Reference proteome</keyword>